<keyword evidence="3" id="KW-1185">Reference proteome</keyword>
<organism evidence="2 3">
    <name type="scientific">Microlunatus aurantiacus</name>
    <dbReference type="NCBI Taxonomy" id="446786"/>
    <lineage>
        <taxon>Bacteria</taxon>
        <taxon>Bacillati</taxon>
        <taxon>Actinomycetota</taxon>
        <taxon>Actinomycetes</taxon>
        <taxon>Propionibacteriales</taxon>
        <taxon>Propionibacteriaceae</taxon>
        <taxon>Microlunatus</taxon>
    </lineage>
</organism>
<dbReference type="RefSeq" id="WP_344810593.1">
    <property type="nucleotide sequence ID" value="NZ_BAAAYX010000002.1"/>
</dbReference>
<name>A0ABP7CMW8_9ACTN</name>
<dbReference type="EMBL" id="BAAAYX010000002">
    <property type="protein sequence ID" value="GAA3691925.1"/>
    <property type="molecule type" value="Genomic_DNA"/>
</dbReference>
<accession>A0ABP7CMW8</accession>
<comment type="caution">
    <text evidence="2">The sequence shown here is derived from an EMBL/GenBank/DDBJ whole genome shotgun (WGS) entry which is preliminary data.</text>
</comment>
<dbReference type="Gene3D" id="3.40.50.300">
    <property type="entry name" value="P-loop containing nucleotide triphosphate hydrolases"/>
    <property type="match status" value="1"/>
</dbReference>
<gene>
    <name evidence="2" type="ORF">GCM10022204_04050</name>
</gene>
<evidence type="ECO:0000313" key="2">
    <source>
        <dbReference type="EMBL" id="GAA3691925.1"/>
    </source>
</evidence>
<feature type="region of interest" description="Disordered" evidence="1">
    <location>
        <begin position="175"/>
        <end position="200"/>
    </location>
</feature>
<evidence type="ECO:0000256" key="1">
    <source>
        <dbReference type="SAM" id="MobiDB-lite"/>
    </source>
</evidence>
<sequence>MPTTDPVAAVVAALAGLTGTRWVGVDGFGAAGKTTLAARIAAALTGAVVIHNDDFARPDLPGWDRDRFVRQVVEPLLAGRPALYQRWDFTHDVGAEWHEVPAGVPVIVEGVSATDVRLPVPWDFTVWIEAPVALRRARIADRDGPALAQRWADDWIPMEEAYAADQRPWDRVDLVHVPEPASPESRSAGPVDPAPSARAD</sequence>
<reference evidence="3" key="1">
    <citation type="journal article" date="2019" name="Int. J. Syst. Evol. Microbiol.">
        <title>The Global Catalogue of Microorganisms (GCM) 10K type strain sequencing project: providing services to taxonomists for standard genome sequencing and annotation.</title>
        <authorList>
            <consortium name="The Broad Institute Genomics Platform"/>
            <consortium name="The Broad Institute Genome Sequencing Center for Infectious Disease"/>
            <person name="Wu L."/>
            <person name="Ma J."/>
        </authorList>
    </citation>
    <scope>NUCLEOTIDE SEQUENCE [LARGE SCALE GENOMIC DNA]</scope>
    <source>
        <strain evidence="3">JCM 16548</strain>
    </source>
</reference>
<dbReference type="SUPFAM" id="SSF52540">
    <property type="entry name" value="P-loop containing nucleoside triphosphate hydrolases"/>
    <property type="match status" value="1"/>
</dbReference>
<dbReference type="Proteomes" id="UP001500051">
    <property type="component" value="Unassembled WGS sequence"/>
</dbReference>
<dbReference type="InterPro" id="IPR027417">
    <property type="entry name" value="P-loop_NTPase"/>
</dbReference>
<protein>
    <submittedName>
        <fullName evidence="2">AAA family ATPase</fullName>
    </submittedName>
</protein>
<evidence type="ECO:0000313" key="3">
    <source>
        <dbReference type="Proteomes" id="UP001500051"/>
    </source>
</evidence>
<proteinExistence type="predicted"/>